<dbReference type="InterPro" id="IPR000175">
    <property type="entry name" value="Na/ntran_symport"/>
</dbReference>
<keyword evidence="6 9" id="KW-0472">Membrane</keyword>
<keyword evidence="5 9" id="KW-1133">Transmembrane helix</keyword>
<dbReference type="PANTHER" id="PTHR11616">
    <property type="entry name" value="SODIUM/CHLORIDE DEPENDENT TRANSPORTER"/>
    <property type="match status" value="1"/>
</dbReference>
<accession>A0A815WY25</accession>
<evidence type="ECO:0000256" key="8">
    <source>
        <dbReference type="PIRSR" id="PIRSR600175-1"/>
    </source>
</evidence>
<comment type="subcellular location">
    <subcellularLocation>
        <location evidence="1">Membrane</location>
        <topology evidence="1">Multi-pass membrane protein</topology>
    </subcellularLocation>
</comment>
<dbReference type="GO" id="GO:0005886">
    <property type="term" value="C:plasma membrane"/>
    <property type="evidence" value="ECO:0007669"/>
    <property type="project" value="TreeGrafter"/>
</dbReference>
<feature type="transmembrane region" description="Helical" evidence="9">
    <location>
        <begin position="178"/>
        <end position="196"/>
    </location>
</feature>
<evidence type="ECO:0000256" key="9">
    <source>
        <dbReference type="SAM" id="Phobius"/>
    </source>
</evidence>
<gene>
    <name evidence="10" type="ORF">JYZ213_LOCUS46092</name>
</gene>
<name>A0A815WY25_9BILA</name>
<dbReference type="PANTHER" id="PTHR11616:SF321">
    <property type="entry name" value="SODIUM-DEPENDENT NUTRIENT AMINO ACID TRANSPORTER 1-RELATED"/>
    <property type="match status" value="1"/>
</dbReference>
<proteinExistence type="inferred from homology"/>
<evidence type="ECO:0000313" key="10">
    <source>
        <dbReference type="EMBL" id="CAF1547692.1"/>
    </source>
</evidence>
<evidence type="ECO:0000256" key="5">
    <source>
        <dbReference type="ARBA" id="ARBA00022989"/>
    </source>
</evidence>
<feature type="binding site" evidence="8">
    <location>
        <position position="48"/>
    </location>
    <ligand>
        <name>Na(+)</name>
        <dbReference type="ChEBI" id="CHEBI:29101"/>
        <label>1</label>
    </ligand>
</feature>
<feature type="binding site" evidence="8">
    <location>
        <position position="44"/>
    </location>
    <ligand>
        <name>Na(+)</name>
        <dbReference type="ChEBI" id="CHEBI:29101"/>
        <label>2</label>
    </ligand>
</feature>
<dbReference type="Pfam" id="PF00209">
    <property type="entry name" value="SNF"/>
    <property type="match status" value="1"/>
</dbReference>
<evidence type="ECO:0000313" key="11">
    <source>
        <dbReference type="Proteomes" id="UP000663845"/>
    </source>
</evidence>
<evidence type="ECO:0000256" key="4">
    <source>
        <dbReference type="ARBA" id="ARBA00022692"/>
    </source>
</evidence>
<keyword evidence="3" id="KW-0813">Transport</keyword>
<feature type="transmembrane region" description="Helical" evidence="9">
    <location>
        <begin position="110"/>
        <end position="129"/>
    </location>
</feature>
<keyword evidence="8" id="KW-0479">Metal-binding</keyword>
<feature type="transmembrane region" description="Helical" evidence="9">
    <location>
        <begin position="150"/>
        <end position="172"/>
    </location>
</feature>
<dbReference type="SUPFAM" id="SSF161070">
    <property type="entry name" value="SNF-like"/>
    <property type="match status" value="1"/>
</dbReference>
<evidence type="ECO:0000256" key="2">
    <source>
        <dbReference type="ARBA" id="ARBA00006459"/>
    </source>
</evidence>
<dbReference type="PRINTS" id="PR00176">
    <property type="entry name" value="NANEUSMPORT"/>
</dbReference>
<evidence type="ECO:0000256" key="7">
    <source>
        <dbReference type="ARBA" id="ARBA00023180"/>
    </source>
</evidence>
<dbReference type="AlphaFoldDB" id="A0A815WY25"/>
<keyword evidence="4 9" id="KW-0812">Transmembrane</keyword>
<comment type="caution">
    <text evidence="10">The sequence shown here is derived from an EMBL/GenBank/DDBJ whole genome shotgun (WGS) entry which is preliminary data.</text>
</comment>
<reference evidence="10" key="1">
    <citation type="submission" date="2021-02" db="EMBL/GenBank/DDBJ databases">
        <authorList>
            <person name="Nowell W R."/>
        </authorList>
    </citation>
    <scope>NUCLEOTIDE SEQUENCE</scope>
</reference>
<evidence type="ECO:0000256" key="1">
    <source>
        <dbReference type="ARBA" id="ARBA00004141"/>
    </source>
</evidence>
<dbReference type="Proteomes" id="UP000663845">
    <property type="component" value="Unassembled WGS sequence"/>
</dbReference>
<evidence type="ECO:0000256" key="6">
    <source>
        <dbReference type="ARBA" id="ARBA00023136"/>
    </source>
</evidence>
<dbReference type="GO" id="GO:0089718">
    <property type="term" value="P:amino acid import across plasma membrane"/>
    <property type="evidence" value="ECO:0007669"/>
    <property type="project" value="TreeGrafter"/>
</dbReference>
<organism evidence="10 11">
    <name type="scientific">Adineta steineri</name>
    <dbReference type="NCBI Taxonomy" id="433720"/>
    <lineage>
        <taxon>Eukaryota</taxon>
        <taxon>Metazoa</taxon>
        <taxon>Spiralia</taxon>
        <taxon>Gnathifera</taxon>
        <taxon>Rotifera</taxon>
        <taxon>Eurotatoria</taxon>
        <taxon>Bdelloidea</taxon>
        <taxon>Adinetida</taxon>
        <taxon>Adinetidae</taxon>
        <taxon>Adineta</taxon>
    </lineage>
</organism>
<feature type="transmembrane region" description="Helical" evidence="9">
    <location>
        <begin position="74"/>
        <end position="98"/>
    </location>
</feature>
<comment type="similarity">
    <text evidence="2">Belongs to the sodium:neurotransmitter symporter (SNF) (TC 2.A.22) family.</text>
</comment>
<dbReference type="EMBL" id="CAJNOG010005057">
    <property type="protein sequence ID" value="CAF1547692.1"/>
    <property type="molecule type" value="Genomic_DNA"/>
</dbReference>
<sequence>MGVSVADVAKGGPGLAFVVFPEGLSMMPFAPLWCFLFFLMMCTLGFGSEFSIMETVMASLIDEFKIYLNTPKKIILFRFCLSFIFFLIGLSMVTRGGLYVLNIVDQYLGGFPWLVIGVIELFCISWVYGMDNFCDDIALMLGEERRPNKFWQICWKYISPLILLVIIFSLYITIIHEIFCTHMSLLVYNCFLFVILPRSNIR</sequence>
<dbReference type="GO" id="GO:0005283">
    <property type="term" value="F:amino acid:sodium symporter activity"/>
    <property type="evidence" value="ECO:0007669"/>
    <property type="project" value="TreeGrafter"/>
</dbReference>
<keyword evidence="7" id="KW-0325">Glycoprotein</keyword>
<keyword evidence="8" id="KW-0915">Sodium</keyword>
<dbReference type="PROSITE" id="PS50267">
    <property type="entry name" value="NA_NEUROTRAN_SYMP_3"/>
    <property type="match status" value="1"/>
</dbReference>
<feature type="transmembrane region" description="Helical" evidence="9">
    <location>
        <begin position="30"/>
        <end position="53"/>
    </location>
</feature>
<dbReference type="InterPro" id="IPR037272">
    <property type="entry name" value="SNS_sf"/>
</dbReference>
<evidence type="ECO:0000256" key="3">
    <source>
        <dbReference type="ARBA" id="ARBA00022448"/>
    </source>
</evidence>
<dbReference type="GO" id="GO:0046872">
    <property type="term" value="F:metal ion binding"/>
    <property type="evidence" value="ECO:0007669"/>
    <property type="project" value="UniProtKB-KW"/>
</dbReference>
<protein>
    <submittedName>
        <fullName evidence="10">Uncharacterized protein</fullName>
    </submittedName>
</protein>